<dbReference type="RefSeq" id="WP_213240768.1">
    <property type="nucleotide sequence ID" value="NZ_CP060791.1"/>
</dbReference>
<protein>
    <recommendedName>
        <fullName evidence="4">Inclusion membrane protein</fullName>
    </recommendedName>
</protein>
<keyword evidence="3" id="KW-1185">Reference proteome</keyword>
<reference evidence="2 3" key="1">
    <citation type="submission" date="2020-08" db="EMBL/GenBank/DDBJ databases">
        <title>Isolation and characterization of novel Chlamydia from Siamese crocodiles (Crocodylus siamensis).</title>
        <authorList>
            <person name="Sariya L."/>
        </authorList>
    </citation>
    <scope>NUCLEOTIDE SEQUENCE [LARGE SCALE GENOMIC DNA]</scope>
    <source>
        <strain evidence="2 3">No. 12</strain>
    </source>
</reference>
<evidence type="ECO:0008006" key="4">
    <source>
        <dbReference type="Google" id="ProtNLM"/>
    </source>
</evidence>
<evidence type="ECO:0000256" key="1">
    <source>
        <dbReference type="SAM" id="Phobius"/>
    </source>
</evidence>
<gene>
    <name evidence="2" type="ORF">H9Q19_04640</name>
</gene>
<proteinExistence type="predicted"/>
<sequence>MTSITSDAINTTSIQQARSRTSKFIPSALCVRITSVILITLAILATVGSCAALIITLNLWFLLLSTVAGVCLSLGIIINFMLPVKKENGHIS</sequence>
<dbReference type="EMBL" id="CP060791">
    <property type="protein sequence ID" value="QVE48972.1"/>
    <property type="molecule type" value="Genomic_DNA"/>
</dbReference>
<evidence type="ECO:0000313" key="2">
    <source>
        <dbReference type="EMBL" id="QVE48972.1"/>
    </source>
</evidence>
<name>A0ABX8CIG8_9CHLA</name>
<feature type="transmembrane region" description="Helical" evidence="1">
    <location>
        <begin position="29"/>
        <end position="54"/>
    </location>
</feature>
<keyword evidence="1" id="KW-0812">Transmembrane</keyword>
<keyword evidence="1" id="KW-0472">Membrane</keyword>
<dbReference type="Proteomes" id="UP000680625">
    <property type="component" value="Chromosome"/>
</dbReference>
<organism evidence="2 3">
    <name type="scientific">Chlamydia crocodili</name>
    <dbReference type="NCBI Taxonomy" id="2766982"/>
    <lineage>
        <taxon>Bacteria</taxon>
        <taxon>Pseudomonadati</taxon>
        <taxon>Chlamydiota</taxon>
        <taxon>Chlamydiia</taxon>
        <taxon>Chlamydiales</taxon>
        <taxon>Chlamydiaceae</taxon>
        <taxon>Chlamydia/Chlamydophila group</taxon>
        <taxon>Chlamydia</taxon>
    </lineage>
</organism>
<feature type="transmembrane region" description="Helical" evidence="1">
    <location>
        <begin position="60"/>
        <end position="82"/>
    </location>
</feature>
<evidence type="ECO:0000313" key="3">
    <source>
        <dbReference type="Proteomes" id="UP000680625"/>
    </source>
</evidence>
<dbReference type="GeneID" id="301704889"/>
<accession>A0ABX8CIG8</accession>
<keyword evidence="1" id="KW-1133">Transmembrane helix</keyword>